<evidence type="ECO:0008006" key="5">
    <source>
        <dbReference type="Google" id="ProtNLM"/>
    </source>
</evidence>
<reference evidence="3 4" key="1">
    <citation type="journal article" date="2018" name="Mycol. Prog.">
        <title>Coniella lustricola, a new species from submerged detritus.</title>
        <authorList>
            <person name="Raudabaugh D.B."/>
            <person name="Iturriaga T."/>
            <person name="Carver A."/>
            <person name="Mondo S."/>
            <person name="Pangilinan J."/>
            <person name="Lipzen A."/>
            <person name="He G."/>
            <person name="Amirebrahimi M."/>
            <person name="Grigoriev I.V."/>
            <person name="Miller A.N."/>
        </authorList>
    </citation>
    <scope>NUCLEOTIDE SEQUENCE [LARGE SCALE GENOMIC DNA]</scope>
    <source>
        <strain evidence="3 4">B22-T-1</strain>
    </source>
</reference>
<feature type="chain" id="PRO_5015636058" description="GPI anchored protein" evidence="2">
    <location>
        <begin position="30"/>
        <end position="424"/>
    </location>
</feature>
<keyword evidence="1" id="KW-0812">Transmembrane</keyword>
<protein>
    <recommendedName>
        <fullName evidence="5">GPI anchored protein</fullName>
    </recommendedName>
</protein>
<feature type="signal peptide" evidence="2">
    <location>
        <begin position="1"/>
        <end position="29"/>
    </location>
</feature>
<dbReference type="PANTHER" id="PTHR39599">
    <property type="entry name" value="GPI-ANCHORED PROTEIN (EUROFUNG)-RELATED-RELATED"/>
    <property type="match status" value="1"/>
</dbReference>
<accession>A0A2T3A2T1</accession>
<dbReference type="EMBL" id="KZ678492">
    <property type="protein sequence ID" value="PSR81840.1"/>
    <property type="molecule type" value="Genomic_DNA"/>
</dbReference>
<keyword evidence="1" id="KW-1133">Transmembrane helix</keyword>
<evidence type="ECO:0000256" key="1">
    <source>
        <dbReference type="SAM" id="Phobius"/>
    </source>
</evidence>
<dbReference type="InParanoid" id="A0A2T3A2T1"/>
<dbReference type="OrthoDB" id="2426396at2759"/>
<feature type="transmembrane region" description="Helical" evidence="1">
    <location>
        <begin position="404"/>
        <end position="423"/>
    </location>
</feature>
<dbReference type="AlphaFoldDB" id="A0A2T3A2T1"/>
<dbReference type="Proteomes" id="UP000241462">
    <property type="component" value="Unassembled WGS sequence"/>
</dbReference>
<keyword evidence="2" id="KW-0732">Signal</keyword>
<name>A0A2T3A2T1_9PEZI</name>
<keyword evidence="4" id="KW-1185">Reference proteome</keyword>
<dbReference type="PANTHER" id="PTHR39599:SF2">
    <property type="entry name" value="ANCHORED PROTEIN, PUTATIVE (AFU_ORTHOLOGUE AFUA_1G09650)-RELATED"/>
    <property type="match status" value="1"/>
</dbReference>
<evidence type="ECO:0000256" key="2">
    <source>
        <dbReference type="SAM" id="SignalP"/>
    </source>
</evidence>
<proteinExistence type="predicted"/>
<evidence type="ECO:0000313" key="4">
    <source>
        <dbReference type="Proteomes" id="UP000241462"/>
    </source>
</evidence>
<organism evidence="3 4">
    <name type="scientific">Coniella lustricola</name>
    <dbReference type="NCBI Taxonomy" id="2025994"/>
    <lineage>
        <taxon>Eukaryota</taxon>
        <taxon>Fungi</taxon>
        <taxon>Dikarya</taxon>
        <taxon>Ascomycota</taxon>
        <taxon>Pezizomycotina</taxon>
        <taxon>Sordariomycetes</taxon>
        <taxon>Sordariomycetidae</taxon>
        <taxon>Diaporthales</taxon>
        <taxon>Schizoparmaceae</taxon>
        <taxon>Coniella</taxon>
    </lineage>
</organism>
<gene>
    <name evidence="3" type="ORF">BD289DRAFT_30974</name>
</gene>
<evidence type="ECO:0000313" key="3">
    <source>
        <dbReference type="EMBL" id="PSR81840.1"/>
    </source>
</evidence>
<dbReference type="STRING" id="2025994.A0A2T3A2T1"/>
<keyword evidence="1" id="KW-0472">Membrane</keyword>
<sequence>MATSSSPLGLPVPLLLLLLLAAQIPTLNAQQGAPTAIRKMGIDPGEKFLHEYVAFADNDEVAQVGTRAQPAVRASSILTPEEEDLLAANSSAVLPFRAPFAAHFFSPADSLDGRDVQNAWDLYRRAKLVEARLGKRDYSCPTGTSSCSSIGYPDTCCQSGTTCVTITDTGLGTVGCCPDGESCSGSISCSGEQEGCSSESGGGCCIEGYACASIGCTKSGVVTTTITQTSSSSLVTITSTTTSTSSASSTTSTSHTATSTTIATTAETTVDASAPVRPTSGSSSSSVDYCPTGFYACSAVYGGGCCQTGRDCQTTSCPSTASSTIISTNGITIVVPASDVPATTTAATCASGWAMCPSSAGAIAGCCPSGYSCGTASCFVSSASVSATVAKELPGSSTGKRVEVAWISAIIPALLGFAFGFALI</sequence>